<sequence length="145" mass="15659">MFMPLLSQELVTVFGLDGSALSLEARPPLLSLPLTEEQGLTIGSVFTIRASNGVDSCRRLSLLGFCHSVDHLHEKVELVVRQRGGAVVSSERQLTSALAERLHMCIAIPLLFGVPPEHERLRAGVLAGGGIIDRVVQQWLVGCVP</sequence>
<dbReference type="EMBL" id="QOKY01000202">
    <property type="protein sequence ID" value="RMZ52994.1"/>
    <property type="molecule type" value="Genomic_DNA"/>
</dbReference>
<dbReference type="Pfam" id="PF25103">
    <property type="entry name" value="DUF7811"/>
    <property type="match status" value="1"/>
</dbReference>
<proteinExistence type="predicted"/>
<dbReference type="PANTHER" id="PTHR36739:SF1">
    <property type="entry name" value="D-TAGATOSE-1,6-BISPHOSPHATE ALDOLASE SUBUNIT"/>
    <property type="match status" value="1"/>
</dbReference>
<organism evidence="2 3">
    <name type="scientific">Auxenochlorella protothecoides</name>
    <name type="common">Green microalga</name>
    <name type="synonym">Chlorella protothecoides</name>
    <dbReference type="NCBI Taxonomy" id="3075"/>
    <lineage>
        <taxon>Eukaryota</taxon>
        <taxon>Viridiplantae</taxon>
        <taxon>Chlorophyta</taxon>
        <taxon>core chlorophytes</taxon>
        <taxon>Trebouxiophyceae</taxon>
        <taxon>Chlorellales</taxon>
        <taxon>Chlorellaceae</taxon>
        <taxon>Auxenochlorella</taxon>
    </lineage>
</organism>
<protein>
    <recommendedName>
        <fullName evidence="1">DUF7811 domain-containing protein</fullName>
    </recommendedName>
</protein>
<accession>A0A3M7KT14</accession>
<dbReference type="InterPro" id="IPR056713">
    <property type="entry name" value="DUF7811"/>
</dbReference>
<name>A0A3M7KT14_AUXPR</name>
<evidence type="ECO:0000313" key="2">
    <source>
        <dbReference type="EMBL" id="RMZ52994.1"/>
    </source>
</evidence>
<dbReference type="Proteomes" id="UP000279271">
    <property type="component" value="Unassembled WGS sequence"/>
</dbReference>
<comment type="caution">
    <text evidence="2">The sequence shown here is derived from an EMBL/GenBank/DDBJ whole genome shotgun (WGS) entry which is preliminary data.</text>
</comment>
<feature type="domain" description="DUF7811" evidence="1">
    <location>
        <begin position="33"/>
        <end position="140"/>
    </location>
</feature>
<evidence type="ECO:0000313" key="3">
    <source>
        <dbReference type="Proteomes" id="UP000279271"/>
    </source>
</evidence>
<dbReference type="AlphaFoldDB" id="A0A3M7KT14"/>
<reference evidence="3" key="1">
    <citation type="journal article" date="2018" name="Algal Res.">
        <title>Characterization of plant carbon substrate utilization by Auxenochlorella protothecoides.</title>
        <authorList>
            <person name="Vogler B.W."/>
            <person name="Starkenburg S.R."/>
            <person name="Sudasinghe N."/>
            <person name="Schambach J.Y."/>
            <person name="Rollin J.A."/>
            <person name="Pattathil S."/>
            <person name="Barry A.N."/>
        </authorList>
    </citation>
    <scope>NUCLEOTIDE SEQUENCE [LARGE SCALE GENOMIC DNA]</scope>
    <source>
        <strain evidence="3">UTEX 25</strain>
    </source>
</reference>
<dbReference type="PANTHER" id="PTHR36739">
    <property type="entry name" value="D-TAGATOSE-1,6-BISPHOSPHATE ALDOLASE SUBUNIT"/>
    <property type="match status" value="1"/>
</dbReference>
<evidence type="ECO:0000259" key="1">
    <source>
        <dbReference type="Pfam" id="PF25103"/>
    </source>
</evidence>
<gene>
    <name evidence="2" type="ORF">APUTEX25_001113</name>
</gene>